<dbReference type="EMBL" id="JAJTTA010000002">
    <property type="protein sequence ID" value="MCF0039155.1"/>
    <property type="molecule type" value="Genomic_DNA"/>
</dbReference>
<proteinExistence type="predicted"/>
<evidence type="ECO:0000313" key="2">
    <source>
        <dbReference type="Proteomes" id="UP001139700"/>
    </source>
</evidence>
<comment type="caution">
    <text evidence="1">The sequence shown here is derived from an EMBL/GenBank/DDBJ whole genome shotgun (WGS) entry which is preliminary data.</text>
</comment>
<accession>A0A9X1T7K2</accession>
<dbReference type="Proteomes" id="UP001139700">
    <property type="component" value="Unassembled WGS sequence"/>
</dbReference>
<gene>
    <name evidence="1" type="ORF">LXM24_03590</name>
</gene>
<keyword evidence="2" id="KW-1185">Reference proteome</keyword>
<dbReference type="AlphaFoldDB" id="A0A9X1T7K2"/>
<reference evidence="1" key="1">
    <citation type="submission" date="2021-12" db="EMBL/GenBank/DDBJ databases">
        <title>Novel species in genus Dyadobacter.</title>
        <authorList>
            <person name="Ma C."/>
        </authorList>
    </citation>
    <scope>NUCLEOTIDE SEQUENCE</scope>
    <source>
        <strain evidence="1">CY399</strain>
    </source>
</reference>
<protein>
    <submittedName>
        <fullName evidence="1">Uncharacterized protein</fullName>
    </submittedName>
</protein>
<name>A0A9X1T7K2_9BACT</name>
<dbReference type="RefSeq" id="WP_234611634.1">
    <property type="nucleotide sequence ID" value="NZ_CP098806.1"/>
</dbReference>
<evidence type="ECO:0000313" key="1">
    <source>
        <dbReference type="EMBL" id="MCF0039155.1"/>
    </source>
</evidence>
<sequence>MREKPKFKNENSMWRWLILALLLTSIVSENFTEPRSIYRIEEVISNVKETSPAATPFSHFSENLNKAAAPSNKYQLQRKRLRILSEMLHLHTELAISNAPALLPMVMSATGQYLKSRSISSEEPIHLHS</sequence>
<organism evidence="1 2">
    <name type="scientific">Dyadobacter fanqingshengii</name>
    <dbReference type="NCBI Taxonomy" id="2906443"/>
    <lineage>
        <taxon>Bacteria</taxon>
        <taxon>Pseudomonadati</taxon>
        <taxon>Bacteroidota</taxon>
        <taxon>Cytophagia</taxon>
        <taxon>Cytophagales</taxon>
        <taxon>Spirosomataceae</taxon>
        <taxon>Dyadobacter</taxon>
    </lineage>
</organism>